<dbReference type="InterPro" id="IPR011335">
    <property type="entry name" value="Restrct_endonuc-II-like"/>
</dbReference>
<name>A0A7W8YBN8_9MICC</name>
<comment type="caution">
    <text evidence="1">The sequence shown here is derived from an EMBL/GenBank/DDBJ whole genome shotgun (WGS) entry which is preliminary data.</text>
</comment>
<keyword evidence="2" id="KW-1185">Reference proteome</keyword>
<proteinExistence type="predicted"/>
<dbReference type="RefSeq" id="WP_183642503.1">
    <property type="nucleotide sequence ID" value="NZ_JACHBL010000001.1"/>
</dbReference>
<evidence type="ECO:0008006" key="3">
    <source>
        <dbReference type="Google" id="ProtNLM"/>
    </source>
</evidence>
<gene>
    <name evidence="1" type="ORF">BKA12_001668</name>
</gene>
<organism evidence="1 2">
    <name type="scientific">Neomicrococcus lactis</name>
    <dbReference type="NCBI Taxonomy" id="732241"/>
    <lineage>
        <taxon>Bacteria</taxon>
        <taxon>Bacillati</taxon>
        <taxon>Actinomycetota</taxon>
        <taxon>Actinomycetes</taxon>
        <taxon>Micrococcales</taxon>
        <taxon>Micrococcaceae</taxon>
        <taxon>Neomicrococcus</taxon>
    </lineage>
</organism>
<accession>A0A7W8YBN8</accession>
<dbReference type="Proteomes" id="UP000523863">
    <property type="component" value="Unassembled WGS sequence"/>
</dbReference>
<protein>
    <recommendedName>
        <fullName evidence="3">DUF559 domain-containing protein</fullName>
    </recommendedName>
</protein>
<evidence type="ECO:0000313" key="1">
    <source>
        <dbReference type="EMBL" id="MBB5598588.1"/>
    </source>
</evidence>
<dbReference type="AlphaFoldDB" id="A0A7W8YBN8"/>
<dbReference type="EMBL" id="JACHBL010000001">
    <property type="protein sequence ID" value="MBB5598588.1"/>
    <property type="molecule type" value="Genomic_DNA"/>
</dbReference>
<reference evidence="1 2" key="1">
    <citation type="submission" date="2020-08" db="EMBL/GenBank/DDBJ databases">
        <title>Sequencing the genomes of 1000 actinobacteria strains.</title>
        <authorList>
            <person name="Klenk H.-P."/>
        </authorList>
    </citation>
    <scope>NUCLEOTIDE SEQUENCE [LARGE SCALE GENOMIC DNA]</scope>
    <source>
        <strain evidence="1 2">DSM 23694</strain>
    </source>
</reference>
<sequence>MTRRRELPRELQRALFTREELEKRGFHGTRVDAKDVFHTSVRGLYALSSFEVTEGSLLTALERLYPRAWVSHFSAARMHGLYAPNHHSEAAVHLSTLLGDPRIRRGGIKSYQSTNAEGVERSRMHLWVSSPGRTVMELAPFASLDELVVLVDQLVREPRLNLERRFDPFVPLPKWKVMVESFHGRGVRKLREATGLARVGSDSPPETILRLAIMRAGLPEPDLQIELPIRRWGNPSADLGYKQLLIAVHYDGGTHRSREQQQRDNWRDNAFSGEGWRNLHCNSKDLADGFRETCARLERMIHEQRQRLRLN</sequence>
<dbReference type="SUPFAM" id="SSF52980">
    <property type="entry name" value="Restriction endonuclease-like"/>
    <property type="match status" value="1"/>
</dbReference>
<evidence type="ECO:0000313" key="2">
    <source>
        <dbReference type="Proteomes" id="UP000523863"/>
    </source>
</evidence>